<feature type="region of interest" description="Disordered" evidence="1">
    <location>
        <begin position="38"/>
        <end position="106"/>
    </location>
</feature>
<proteinExistence type="predicted"/>
<reference evidence="2 3" key="1">
    <citation type="submission" date="2018-06" db="EMBL/GenBank/DDBJ databases">
        <title>A transcriptomic atlas of mushroom development highlights an independent origin of complex multicellularity.</title>
        <authorList>
            <consortium name="DOE Joint Genome Institute"/>
            <person name="Krizsan K."/>
            <person name="Almasi E."/>
            <person name="Merenyi Z."/>
            <person name="Sahu N."/>
            <person name="Viragh M."/>
            <person name="Koszo T."/>
            <person name="Mondo S."/>
            <person name="Kiss B."/>
            <person name="Balint B."/>
            <person name="Kues U."/>
            <person name="Barry K."/>
            <person name="Hegedus J.C."/>
            <person name="Henrissat B."/>
            <person name="Johnson J."/>
            <person name="Lipzen A."/>
            <person name="Ohm R."/>
            <person name="Nagy I."/>
            <person name="Pangilinan J."/>
            <person name="Yan J."/>
            <person name="Xiong Y."/>
            <person name="Grigoriev I.V."/>
            <person name="Hibbett D.S."/>
            <person name="Nagy L.G."/>
        </authorList>
    </citation>
    <scope>NUCLEOTIDE SEQUENCE [LARGE SCALE GENOMIC DNA]</scope>
    <source>
        <strain evidence="2 3">SZMC22713</strain>
    </source>
</reference>
<accession>A0A4Y7PE47</accession>
<evidence type="ECO:0000313" key="3">
    <source>
        <dbReference type="Proteomes" id="UP000294933"/>
    </source>
</evidence>
<feature type="region of interest" description="Disordered" evidence="1">
    <location>
        <begin position="1"/>
        <end position="20"/>
    </location>
</feature>
<dbReference type="EMBL" id="ML170510">
    <property type="protein sequence ID" value="TDL13644.1"/>
    <property type="molecule type" value="Genomic_DNA"/>
</dbReference>
<feature type="compositionally biased region" description="Basic residues" evidence="1">
    <location>
        <begin position="82"/>
        <end position="93"/>
    </location>
</feature>
<evidence type="ECO:0000313" key="2">
    <source>
        <dbReference type="EMBL" id="TDL13644.1"/>
    </source>
</evidence>
<dbReference type="Gene3D" id="3.60.130.30">
    <property type="match status" value="1"/>
</dbReference>
<gene>
    <name evidence="2" type="ORF">BD410DRAFT_846742</name>
</gene>
<evidence type="ECO:0000256" key="1">
    <source>
        <dbReference type="SAM" id="MobiDB-lite"/>
    </source>
</evidence>
<feature type="compositionally biased region" description="Low complexity" evidence="1">
    <location>
        <begin position="67"/>
        <end position="79"/>
    </location>
</feature>
<protein>
    <submittedName>
        <fullName evidence="2">Uncharacterized protein</fullName>
    </submittedName>
</protein>
<dbReference type="OrthoDB" id="3202607at2759"/>
<organism evidence="2 3">
    <name type="scientific">Rickenella mellea</name>
    <dbReference type="NCBI Taxonomy" id="50990"/>
    <lineage>
        <taxon>Eukaryota</taxon>
        <taxon>Fungi</taxon>
        <taxon>Dikarya</taxon>
        <taxon>Basidiomycota</taxon>
        <taxon>Agaricomycotina</taxon>
        <taxon>Agaricomycetes</taxon>
        <taxon>Hymenochaetales</taxon>
        <taxon>Rickenellaceae</taxon>
        <taxon>Rickenella</taxon>
    </lineage>
</organism>
<dbReference type="AlphaFoldDB" id="A0A4Y7PE47"/>
<name>A0A4Y7PE47_9AGAM</name>
<dbReference type="VEuPathDB" id="FungiDB:BD410DRAFT_846742"/>
<dbReference type="STRING" id="50990.A0A4Y7PE47"/>
<feature type="compositionally biased region" description="Basic and acidic residues" evidence="1">
    <location>
        <begin position="38"/>
        <end position="53"/>
    </location>
</feature>
<dbReference type="Proteomes" id="UP000294933">
    <property type="component" value="Unassembled WGS sequence"/>
</dbReference>
<sequence length="449" mass="50043">MVRKTRSGAEFSPWADAVSPILLPPEIDVDALVDRALQEDARREEESDFKDDLQLEDPLAPSTAFETPTTTPSAANPTPSRDKRRSKARRKGKREAEDDPSHTNVKKIALKRVAESNPLHTSLITDELRVASSGWVGLRRRKEIREKRLYSLEEMLRPSSGFMLIEWDGLTPRPIVDGKDRVVAVLVGRPRDPGWAALSNDVFTTISKARDRCTFSQDQADHRRGQFPTLSIGTSFGGGQCRAGNLASTPANKTVLEELLKEKCIQRIANFAARSFAAFAPRLYEYYAMTIDTLFKSDTSLRQNFPNNPLPCTAINFGPQVQCLPHFDIANLPFGWCTISAFGHFDPVRGGHIVLWDLGLVIQFPPGSTIDIPSAIFEHSNVTIAENETRISFTQYAAGGLFRWVANGMQTDKQLAASDPEKKRELDRAKAGRWERGLSMFSTLTELLA</sequence>
<keyword evidence="3" id="KW-1185">Reference proteome</keyword>